<dbReference type="PROSITE" id="PS50110">
    <property type="entry name" value="RESPONSE_REGULATORY"/>
    <property type="match status" value="1"/>
</dbReference>
<dbReference type="Proteomes" id="UP000654304">
    <property type="component" value="Unassembled WGS sequence"/>
</dbReference>
<reference evidence="5 6" key="1">
    <citation type="submission" date="2020-08" db="EMBL/GenBank/DDBJ databases">
        <title>Novel species isolated from subtropical streams in China.</title>
        <authorList>
            <person name="Lu H."/>
        </authorList>
    </citation>
    <scope>NUCLEOTIDE SEQUENCE [LARGE SCALE GENOMIC DNA]</scope>
    <source>
        <strain evidence="5 6">CY22W</strain>
    </source>
</reference>
<dbReference type="Pfam" id="PF13487">
    <property type="entry name" value="HD_5"/>
    <property type="match status" value="1"/>
</dbReference>
<gene>
    <name evidence="5" type="ORF">H8K43_08105</name>
</gene>
<evidence type="ECO:0000256" key="2">
    <source>
        <dbReference type="SAM" id="Coils"/>
    </source>
</evidence>
<dbReference type="PROSITE" id="PS51832">
    <property type="entry name" value="HD_GYP"/>
    <property type="match status" value="1"/>
</dbReference>
<keyword evidence="2" id="KW-0175">Coiled coil</keyword>
<sequence>MPDSHENASRPTVLVVDDTPDNLSLLSNLLRELYRVKIATSGVKALQIAQAQPQPDLILLDVMMPDMDGYETCRLLKRDARTVEIPVIFLTAKNQVHDEELGLRLGAVDYISKPVSPPVMIARVATQLRLLKAQQQLRMQNQQLQLLVTEKTEKLNQLQQAIIIGLASLSESGDAAKLNHLRRTQEYLRVLAQRLRLHPDFTRQLNDDAISLMAQAAPLHDIGRIQLPDWILEKRGKWGEAELALMRQHTVFGREAIEIVETCFGETHDFLRYAREIAYSHQEKWDGSGYPEQISGEAIPLAARLMSVADVYDALISDYEYEPARQHQEALEILRASSGSHFDPRIVHAFCEVSDEIYQITQRFPLQAAPVQMQMAL</sequence>
<feature type="domain" description="Response regulatory" evidence="3">
    <location>
        <begin position="12"/>
        <end position="128"/>
    </location>
</feature>
<keyword evidence="6" id="KW-1185">Reference proteome</keyword>
<dbReference type="Gene3D" id="3.40.50.2300">
    <property type="match status" value="1"/>
</dbReference>
<dbReference type="PANTHER" id="PTHR45228:SF5">
    <property type="entry name" value="CYCLIC DI-GMP PHOSPHODIESTERASE VC_1348-RELATED"/>
    <property type="match status" value="1"/>
</dbReference>
<name>A0ABR7A472_9BURK</name>
<dbReference type="CDD" id="cd00077">
    <property type="entry name" value="HDc"/>
    <property type="match status" value="1"/>
</dbReference>
<evidence type="ECO:0000313" key="6">
    <source>
        <dbReference type="Proteomes" id="UP000654304"/>
    </source>
</evidence>
<comment type="caution">
    <text evidence="5">The sequence shown here is derived from an EMBL/GenBank/DDBJ whole genome shotgun (WGS) entry which is preliminary data.</text>
</comment>
<dbReference type="SMART" id="SM00448">
    <property type="entry name" value="REC"/>
    <property type="match status" value="1"/>
</dbReference>
<dbReference type="InterPro" id="IPR037522">
    <property type="entry name" value="HD_GYP_dom"/>
</dbReference>
<feature type="domain" description="HD-GYP" evidence="4">
    <location>
        <begin position="155"/>
        <end position="366"/>
    </location>
</feature>
<dbReference type="InterPro" id="IPR011006">
    <property type="entry name" value="CheY-like_superfamily"/>
</dbReference>
<dbReference type="SUPFAM" id="SSF109604">
    <property type="entry name" value="HD-domain/PDEase-like"/>
    <property type="match status" value="1"/>
</dbReference>
<evidence type="ECO:0000256" key="1">
    <source>
        <dbReference type="PROSITE-ProRule" id="PRU00169"/>
    </source>
</evidence>
<evidence type="ECO:0000259" key="4">
    <source>
        <dbReference type="PROSITE" id="PS51832"/>
    </source>
</evidence>
<evidence type="ECO:0000313" key="5">
    <source>
        <dbReference type="EMBL" id="MBC3931629.1"/>
    </source>
</evidence>
<dbReference type="SMART" id="SM00471">
    <property type="entry name" value="HDc"/>
    <property type="match status" value="1"/>
</dbReference>
<proteinExistence type="predicted"/>
<feature type="modified residue" description="4-aspartylphosphate" evidence="1">
    <location>
        <position position="61"/>
    </location>
</feature>
<dbReference type="Pfam" id="PF00072">
    <property type="entry name" value="Response_reg"/>
    <property type="match status" value="1"/>
</dbReference>
<dbReference type="InterPro" id="IPR052020">
    <property type="entry name" value="Cyclic_di-GMP/3'3'-cGAMP_PDE"/>
</dbReference>
<dbReference type="RefSeq" id="WP_186903350.1">
    <property type="nucleotide sequence ID" value="NZ_JACOGD010000003.1"/>
</dbReference>
<dbReference type="SUPFAM" id="SSF52172">
    <property type="entry name" value="CheY-like"/>
    <property type="match status" value="1"/>
</dbReference>
<evidence type="ECO:0000259" key="3">
    <source>
        <dbReference type="PROSITE" id="PS50110"/>
    </source>
</evidence>
<dbReference type="InterPro" id="IPR003607">
    <property type="entry name" value="HD/PDEase_dom"/>
</dbReference>
<feature type="coiled-coil region" evidence="2">
    <location>
        <begin position="130"/>
        <end position="161"/>
    </location>
</feature>
<keyword evidence="1" id="KW-0597">Phosphoprotein</keyword>
<organism evidence="5 6">
    <name type="scientific">Undibacterium curvum</name>
    <dbReference type="NCBI Taxonomy" id="2762294"/>
    <lineage>
        <taxon>Bacteria</taxon>
        <taxon>Pseudomonadati</taxon>
        <taxon>Pseudomonadota</taxon>
        <taxon>Betaproteobacteria</taxon>
        <taxon>Burkholderiales</taxon>
        <taxon>Oxalobacteraceae</taxon>
        <taxon>Undibacterium</taxon>
    </lineage>
</organism>
<accession>A0ABR7A472</accession>
<dbReference type="Gene3D" id="1.10.3210.10">
    <property type="entry name" value="Hypothetical protein af1432"/>
    <property type="match status" value="1"/>
</dbReference>
<protein>
    <submittedName>
        <fullName evidence="5">Response regulator</fullName>
    </submittedName>
</protein>
<dbReference type="InterPro" id="IPR001789">
    <property type="entry name" value="Sig_transdc_resp-reg_receiver"/>
</dbReference>
<dbReference type="PANTHER" id="PTHR45228">
    <property type="entry name" value="CYCLIC DI-GMP PHOSPHODIESTERASE TM_0186-RELATED"/>
    <property type="match status" value="1"/>
</dbReference>
<dbReference type="EMBL" id="JACOGD010000003">
    <property type="protein sequence ID" value="MBC3931629.1"/>
    <property type="molecule type" value="Genomic_DNA"/>
</dbReference>